<reference evidence="2 3" key="1">
    <citation type="submission" date="2023-10" db="EMBL/GenBank/DDBJ databases">
        <title>A novel Glycoside Hydrolase 43-Like Enzyme from Clostrdium boliviensis is an Endo-xylanase, and a Candidate for Xylooligosaccharides Production from Different Xylan Substrates.</title>
        <authorList>
            <person name="Alvarez M.T."/>
            <person name="Rocabado-Villegas L.R."/>
            <person name="Salas-Veizaga D.M."/>
            <person name="Linares-Pasten J.A."/>
            <person name="Gudmundsdottir E.E."/>
            <person name="Hreggvidsson G.O."/>
            <person name="Adlercreutz P."/>
            <person name="Nordberg Karlsson E."/>
        </authorList>
    </citation>
    <scope>NUCLEOTIDE SEQUENCE [LARGE SCALE GENOMIC DNA]</scope>
    <source>
        <strain evidence="2 3">E-1</strain>
    </source>
</reference>
<protein>
    <submittedName>
        <fullName evidence="2">Transposase</fullName>
    </submittedName>
</protein>
<comment type="caution">
    <text evidence="2">The sequence shown here is derived from an EMBL/GenBank/DDBJ whole genome shotgun (WGS) entry which is preliminary data.</text>
</comment>
<dbReference type="Pfam" id="PF04986">
    <property type="entry name" value="Y2_Tnp"/>
    <property type="match status" value="1"/>
</dbReference>
<dbReference type="InterPro" id="IPR007069">
    <property type="entry name" value="Transposase_32"/>
</dbReference>
<dbReference type="EMBL" id="JAWONS010000221">
    <property type="protein sequence ID" value="MDW2798765.1"/>
    <property type="molecule type" value="Genomic_DNA"/>
</dbReference>
<gene>
    <name evidence="2" type="ORF">RZO55_14390</name>
</gene>
<name>A0ABU4GP73_9CLOT</name>
<feature type="domain" description="Transposase IS801/IS1294" evidence="1">
    <location>
        <begin position="2"/>
        <end position="73"/>
    </location>
</feature>
<sequence>MGRYTHKIAISNSRILSVTETKNTFSARGKKPGEPKREITLDNQEFIRRFLMHVLPQRFQKIRYYGFLNNRTKSKNLKVIFRLQGCQKFRQKYADLSMTELLKAVWNYDILICPVCGGCQMKQAGRTYARLC</sequence>
<evidence type="ECO:0000259" key="1">
    <source>
        <dbReference type="Pfam" id="PF04986"/>
    </source>
</evidence>
<dbReference type="PANTHER" id="PTHR37023:SF1">
    <property type="entry name" value="ISSOD25 TRANSPOSASE TNPA_ISSOD25"/>
    <property type="match status" value="1"/>
</dbReference>
<evidence type="ECO:0000313" key="2">
    <source>
        <dbReference type="EMBL" id="MDW2798765.1"/>
    </source>
</evidence>
<organism evidence="2 3">
    <name type="scientific">Clostridium boliviensis</name>
    <dbReference type="NCBI Taxonomy" id="318465"/>
    <lineage>
        <taxon>Bacteria</taxon>
        <taxon>Bacillati</taxon>
        <taxon>Bacillota</taxon>
        <taxon>Clostridia</taxon>
        <taxon>Eubacteriales</taxon>
        <taxon>Clostridiaceae</taxon>
        <taxon>Clostridium</taxon>
    </lineage>
</organism>
<keyword evidence="3" id="KW-1185">Reference proteome</keyword>
<proteinExistence type="predicted"/>
<accession>A0ABU4GP73</accession>
<dbReference type="Proteomes" id="UP001276854">
    <property type="component" value="Unassembled WGS sequence"/>
</dbReference>
<dbReference type="PANTHER" id="PTHR37023">
    <property type="entry name" value="TRANSPOSASE"/>
    <property type="match status" value="1"/>
</dbReference>
<evidence type="ECO:0000313" key="3">
    <source>
        <dbReference type="Proteomes" id="UP001276854"/>
    </source>
</evidence>
<dbReference type="RefSeq" id="WP_318065000.1">
    <property type="nucleotide sequence ID" value="NZ_JAWONS010000221.1"/>
</dbReference>